<gene>
    <name evidence="2" type="ORF">A2441_03690</name>
</gene>
<proteinExistence type="predicted"/>
<protein>
    <submittedName>
        <fullName evidence="2">Uncharacterized protein</fullName>
    </submittedName>
</protein>
<evidence type="ECO:0000256" key="1">
    <source>
        <dbReference type="SAM" id="Phobius"/>
    </source>
</evidence>
<comment type="caution">
    <text evidence="2">The sequence shown here is derived from an EMBL/GenBank/DDBJ whole genome shotgun (WGS) entry which is preliminary data.</text>
</comment>
<dbReference type="Proteomes" id="UP000178226">
    <property type="component" value="Unassembled WGS sequence"/>
</dbReference>
<organism evidence="2 3">
    <name type="scientific">Candidatus Veblenbacteria bacterium RIFOXYC2_FULL_42_11</name>
    <dbReference type="NCBI Taxonomy" id="1802428"/>
    <lineage>
        <taxon>Bacteria</taxon>
        <taxon>Candidatus Vebleniibacteriota</taxon>
    </lineage>
</organism>
<keyword evidence="1" id="KW-0472">Membrane</keyword>
<dbReference type="EMBL" id="MHTE01000042">
    <property type="protein sequence ID" value="OHA56071.1"/>
    <property type="molecule type" value="Genomic_DNA"/>
</dbReference>
<dbReference type="AlphaFoldDB" id="A0A1G2Q844"/>
<name>A0A1G2Q844_9BACT</name>
<evidence type="ECO:0000313" key="2">
    <source>
        <dbReference type="EMBL" id="OHA56071.1"/>
    </source>
</evidence>
<accession>A0A1G2Q844</accession>
<keyword evidence="1" id="KW-1133">Transmembrane helix</keyword>
<reference evidence="2 3" key="1">
    <citation type="journal article" date="2016" name="Nat. Commun.">
        <title>Thousands of microbial genomes shed light on interconnected biogeochemical processes in an aquifer system.</title>
        <authorList>
            <person name="Anantharaman K."/>
            <person name="Brown C.T."/>
            <person name="Hug L.A."/>
            <person name="Sharon I."/>
            <person name="Castelle C.J."/>
            <person name="Probst A.J."/>
            <person name="Thomas B.C."/>
            <person name="Singh A."/>
            <person name="Wilkins M.J."/>
            <person name="Karaoz U."/>
            <person name="Brodie E.L."/>
            <person name="Williams K.H."/>
            <person name="Hubbard S.S."/>
            <person name="Banfield J.F."/>
        </authorList>
    </citation>
    <scope>NUCLEOTIDE SEQUENCE [LARGE SCALE GENOMIC DNA]</scope>
</reference>
<keyword evidence="1" id="KW-0812">Transmembrane</keyword>
<feature type="transmembrane region" description="Helical" evidence="1">
    <location>
        <begin position="46"/>
        <end position="66"/>
    </location>
</feature>
<sequence length="107" mass="12166">MENPISPSPAPGNSDIRGLLEENNRLLKEVKAGNDRLERYLRWNRIWSVLRLLIIIIPIVLGVIFLKPYFQSVMGTYQELLGVPSTNGTNSSLDILEELKKYQQVGN</sequence>
<evidence type="ECO:0000313" key="3">
    <source>
        <dbReference type="Proteomes" id="UP000178226"/>
    </source>
</evidence>